<name>A0A9D4C7Z0_DREPO</name>
<evidence type="ECO:0000313" key="1">
    <source>
        <dbReference type="EMBL" id="KAH3718710.1"/>
    </source>
</evidence>
<accession>A0A9D4C7Z0</accession>
<sequence>MCNTRNKVKAYLYCSNGLESQKSDATVVYDPTEEELPPPTEDQLKKIRFIADCFKERTEKVALTKPWG</sequence>
<dbReference type="Proteomes" id="UP000828390">
    <property type="component" value="Unassembled WGS sequence"/>
</dbReference>
<reference evidence="1" key="1">
    <citation type="journal article" date="2019" name="bioRxiv">
        <title>The Genome of the Zebra Mussel, Dreissena polymorpha: A Resource for Invasive Species Research.</title>
        <authorList>
            <person name="McCartney M.A."/>
            <person name="Auch B."/>
            <person name="Kono T."/>
            <person name="Mallez S."/>
            <person name="Zhang Y."/>
            <person name="Obille A."/>
            <person name="Becker A."/>
            <person name="Abrahante J.E."/>
            <person name="Garbe J."/>
            <person name="Badalamenti J.P."/>
            <person name="Herman A."/>
            <person name="Mangelson H."/>
            <person name="Liachko I."/>
            <person name="Sullivan S."/>
            <person name="Sone E.D."/>
            <person name="Koren S."/>
            <person name="Silverstein K.A.T."/>
            <person name="Beckman K.B."/>
            <person name="Gohl D.M."/>
        </authorList>
    </citation>
    <scope>NUCLEOTIDE SEQUENCE</scope>
    <source>
        <strain evidence="1">Duluth1</strain>
        <tissue evidence="1">Whole animal</tissue>
    </source>
</reference>
<keyword evidence="2" id="KW-1185">Reference proteome</keyword>
<evidence type="ECO:0000313" key="2">
    <source>
        <dbReference type="Proteomes" id="UP000828390"/>
    </source>
</evidence>
<protein>
    <submittedName>
        <fullName evidence="1">Uncharacterized protein</fullName>
    </submittedName>
</protein>
<dbReference type="AlphaFoldDB" id="A0A9D4C7Z0"/>
<gene>
    <name evidence="1" type="ORF">DPMN_061516</name>
</gene>
<proteinExistence type="predicted"/>
<dbReference type="EMBL" id="JAIWYP010000013">
    <property type="protein sequence ID" value="KAH3718710.1"/>
    <property type="molecule type" value="Genomic_DNA"/>
</dbReference>
<reference evidence="1" key="2">
    <citation type="submission" date="2020-11" db="EMBL/GenBank/DDBJ databases">
        <authorList>
            <person name="McCartney M.A."/>
            <person name="Auch B."/>
            <person name="Kono T."/>
            <person name="Mallez S."/>
            <person name="Becker A."/>
            <person name="Gohl D.M."/>
            <person name="Silverstein K.A.T."/>
            <person name="Koren S."/>
            <person name="Bechman K.B."/>
            <person name="Herman A."/>
            <person name="Abrahante J.E."/>
            <person name="Garbe J."/>
        </authorList>
    </citation>
    <scope>NUCLEOTIDE SEQUENCE</scope>
    <source>
        <strain evidence="1">Duluth1</strain>
        <tissue evidence="1">Whole animal</tissue>
    </source>
</reference>
<organism evidence="1 2">
    <name type="scientific">Dreissena polymorpha</name>
    <name type="common">Zebra mussel</name>
    <name type="synonym">Mytilus polymorpha</name>
    <dbReference type="NCBI Taxonomy" id="45954"/>
    <lineage>
        <taxon>Eukaryota</taxon>
        <taxon>Metazoa</taxon>
        <taxon>Spiralia</taxon>
        <taxon>Lophotrochozoa</taxon>
        <taxon>Mollusca</taxon>
        <taxon>Bivalvia</taxon>
        <taxon>Autobranchia</taxon>
        <taxon>Heteroconchia</taxon>
        <taxon>Euheterodonta</taxon>
        <taxon>Imparidentia</taxon>
        <taxon>Neoheterodontei</taxon>
        <taxon>Myida</taxon>
        <taxon>Dreissenoidea</taxon>
        <taxon>Dreissenidae</taxon>
        <taxon>Dreissena</taxon>
    </lineage>
</organism>
<comment type="caution">
    <text evidence="1">The sequence shown here is derived from an EMBL/GenBank/DDBJ whole genome shotgun (WGS) entry which is preliminary data.</text>
</comment>